<organism evidence="1 2">
    <name type="scientific">Chrysochromulina tobinii</name>
    <dbReference type="NCBI Taxonomy" id="1460289"/>
    <lineage>
        <taxon>Eukaryota</taxon>
        <taxon>Haptista</taxon>
        <taxon>Haptophyta</taxon>
        <taxon>Prymnesiophyceae</taxon>
        <taxon>Prymnesiales</taxon>
        <taxon>Chrysochromulinaceae</taxon>
        <taxon>Chrysochromulina</taxon>
    </lineage>
</organism>
<dbReference type="EMBL" id="JWZX01002334">
    <property type="protein sequence ID" value="KOO29900.1"/>
    <property type="molecule type" value="Genomic_DNA"/>
</dbReference>
<keyword evidence="2" id="KW-1185">Reference proteome</keyword>
<proteinExistence type="predicted"/>
<dbReference type="Gene3D" id="3.20.20.60">
    <property type="entry name" value="Phosphoenolpyruvate-binding domains"/>
    <property type="match status" value="1"/>
</dbReference>
<gene>
    <name evidence="1" type="ORF">Ctob_007375</name>
</gene>
<dbReference type="GO" id="GO:0003824">
    <property type="term" value="F:catalytic activity"/>
    <property type="evidence" value="ECO:0007669"/>
    <property type="project" value="InterPro"/>
</dbReference>
<dbReference type="InterPro" id="IPR015813">
    <property type="entry name" value="Pyrv/PenolPyrv_kinase-like_dom"/>
</dbReference>
<comment type="caution">
    <text evidence="1">The sequence shown here is derived from an EMBL/GenBank/DDBJ whole genome shotgun (WGS) entry which is preliminary data.</text>
</comment>
<dbReference type="PANTHER" id="PTHR42905:SF2">
    <property type="entry name" value="PHOSPHOENOLPYRUVATE CARBOXYLASE FAMILY PROTEIN"/>
    <property type="match status" value="1"/>
</dbReference>
<dbReference type="InterPro" id="IPR040442">
    <property type="entry name" value="Pyrv_kinase-like_dom_sf"/>
</dbReference>
<sequence length="100" mass="10874">MQMIVREVGGVQMVNCLAGGLTPVLPPVQLEAMGFKLAAYPLDLLNASVVGMRLALKGLASGKPPDELTLPFAELQKIVGFPEYYDEEARYRVPEDRPAT</sequence>
<evidence type="ECO:0000313" key="1">
    <source>
        <dbReference type="EMBL" id="KOO29900.1"/>
    </source>
</evidence>
<dbReference type="SUPFAM" id="SSF51621">
    <property type="entry name" value="Phosphoenolpyruvate/pyruvate domain"/>
    <property type="match status" value="1"/>
</dbReference>
<dbReference type="PANTHER" id="PTHR42905">
    <property type="entry name" value="PHOSPHOENOLPYRUVATE CARBOXYLASE"/>
    <property type="match status" value="1"/>
</dbReference>
<reference evidence="2" key="1">
    <citation type="journal article" date="2015" name="PLoS Genet.">
        <title>Genome Sequence and Transcriptome Analyses of Chrysochromulina tobin: Metabolic Tools for Enhanced Algal Fitness in the Prominent Order Prymnesiales (Haptophyceae).</title>
        <authorList>
            <person name="Hovde B.T."/>
            <person name="Deodato C.R."/>
            <person name="Hunsperger H.M."/>
            <person name="Ryken S.A."/>
            <person name="Yost W."/>
            <person name="Jha R.K."/>
            <person name="Patterson J."/>
            <person name="Monnat R.J. Jr."/>
            <person name="Barlow S.B."/>
            <person name="Starkenburg S.R."/>
            <person name="Cattolico R.A."/>
        </authorList>
    </citation>
    <scope>NUCLEOTIDE SEQUENCE</scope>
    <source>
        <strain evidence="2">CCMP291</strain>
    </source>
</reference>
<accession>A0A0M0JTP4</accession>
<name>A0A0M0JTP4_9EUKA</name>
<dbReference type="AlphaFoldDB" id="A0A0M0JTP4"/>
<protein>
    <submittedName>
        <fullName evidence="1">Carboxyvinyl-carboxyphosphonate phosphorylmutase</fullName>
    </submittedName>
</protein>
<dbReference type="Proteomes" id="UP000037460">
    <property type="component" value="Unassembled WGS sequence"/>
</dbReference>
<dbReference type="OrthoDB" id="1923844at2759"/>
<evidence type="ECO:0000313" key="2">
    <source>
        <dbReference type="Proteomes" id="UP000037460"/>
    </source>
</evidence>